<organism evidence="2 3">
    <name type="scientific">Ooceraea biroi</name>
    <name type="common">Clonal raider ant</name>
    <name type="synonym">Cerapachys biroi</name>
    <dbReference type="NCBI Taxonomy" id="2015173"/>
    <lineage>
        <taxon>Eukaryota</taxon>
        <taxon>Metazoa</taxon>
        <taxon>Ecdysozoa</taxon>
        <taxon>Arthropoda</taxon>
        <taxon>Hexapoda</taxon>
        <taxon>Insecta</taxon>
        <taxon>Pterygota</taxon>
        <taxon>Neoptera</taxon>
        <taxon>Endopterygota</taxon>
        <taxon>Hymenoptera</taxon>
        <taxon>Apocrita</taxon>
        <taxon>Aculeata</taxon>
        <taxon>Formicoidea</taxon>
        <taxon>Formicidae</taxon>
        <taxon>Dorylinae</taxon>
        <taxon>Ooceraea</taxon>
    </lineage>
</organism>
<evidence type="ECO:0008006" key="4">
    <source>
        <dbReference type="Google" id="ProtNLM"/>
    </source>
</evidence>
<keyword evidence="1" id="KW-0472">Membrane</keyword>
<feature type="transmembrane region" description="Helical" evidence="1">
    <location>
        <begin position="48"/>
        <end position="69"/>
    </location>
</feature>
<reference evidence="2 3" key="1">
    <citation type="journal article" date="2018" name="Genome Res.">
        <title>The genomic architecture and molecular evolution of ant odorant receptors.</title>
        <authorList>
            <person name="McKenzie S.K."/>
            <person name="Kronauer D.J.C."/>
        </authorList>
    </citation>
    <scope>NUCLEOTIDE SEQUENCE [LARGE SCALE GENOMIC DNA]</scope>
    <source>
        <strain evidence="2">Clonal line C1</strain>
    </source>
</reference>
<evidence type="ECO:0000313" key="2">
    <source>
        <dbReference type="EMBL" id="RLU17560.1"/>
    </source>
</evidence>
<dbReference type="SUPFAM" id="SSF103473">
    <property type="entry name" value="MFS general substrate transporter"/>
    <property type="match status" value="1"/>
</dbReference>
<keyword evidence="1" id="KW-0812">Transmembrane</keyword>
<dbReference type="AlphaFoldDB" id="A0A3L8DAN7"/>
<dbReference type="OrthoDB" id="5667at2759"/>
<name>A0A3L8DAN7_OOCBI</name>
<evidence type="ECO:0000313" key="3">
    <source>
        <dbReference type="Proteomes" id="UP000279307"/>
    </source>
</evidence>
<comment type="caution">
    <text evidence="2">The sequence shown here is derived from an EMBL/GenBank/DDBJ whole genome shotgun (WGS) entry which is preliminary data.</text>
</comment>
<proteinExistence type="predicted"/>
<keyword evidence="1" id="KW-1133">Transmembrane helix</keyword>
<dbReference type="InterPro" id="IPR036259">
    <property type="entry name" value="MFS_trans_sf"/>
</dbReference>
<sequence length="94" mass="10824">MGVLDAIVNFSGFLVGPLLKKYSYRQVAFFGSFISCIGLILTSRANSMLYIICTYSILGASTYVTRIIWLPRHNSYYWRLRTAFFSRIMFITSI</sequence>
<feature type="transmembrane region" description="Helical" evidence="1">
    <location>
        <begin position="22"/>
        <end position="41"/>
    </location>
</feature>
<dbReference type="EMBL" id="QOIP01000010">
    <property type="protein sequence ID" value="RLU17560.1"/>
    <property type="molecule type" value="Genomic_DNA"/>
</dbReference>
<evidence type="ECO:0000256" key="1">
    <source>
        <dbReference type="SAM" id="Phobius"/>
    </source>
</evidence>
<dbReference type="Proteomes" id="UP000279307">
    <property type="component" value="Chromosome 10"/>
</dbReference>
<gene>
    <name evidence="2" type="ORF">DMN91_009796</name>
</gene>
<accession>A0A3L8DAN7</accession>
<protein>
    <recommendedName>
        <fullName evidence="4">Monocarboxylate transporter</fullName>
    </recommendedName>
</protein>